<comment type="caution">
    <text evidence="9">Lacks conserved residue(s) required for the propagation of feature annotation.</text>
</comment>
<feature type="binding site" evidence="9">
    <location>
        <position position="28"/>
    </location>
    <ligand>
        <name>3-phosphoshikimate</name>
        <dbReference type="ChEBI" id="CHEBI:145989"/>
    </ligand>
</feature>
<dbReference type="InterPro" id="IPR023193">
    <property type="entry name" value="EPSP_synthase_CS"/>
</dbReference>
<feature type="binding site" evidence="9">
    <location>
        <position position="175"/>
    </location>
    <ligand>
        <name>3-phosphoshikimate</name>
        <dbReference type="ChEBI" id="CHEBI:145989"/>
    </ligand>
</feature>
<dbReference type="FunFam" id="3.65.10.10:FF:000006">
    <property type="entry name" value="3-phosphoshikimate 1-carboxyvinyltransferase"/>
    <property type="match status" value="1"/>
</dbReference>
<dbReference type="GO" id="GO:0009423">
    <property type="term" value="P:chorismate biosynthetic process"/>
    <property type="evidence" value="ECO:0007669"/>
    <property type="project" value="UniProtKB-UniRule"/>
</dbReference>
<dbReference type="Proteomes" id="UP000009315">
    <property type="component" value="Unassembled WGS sequence"/>
</dbReference>
<dbReference type="HAMAP" id="MF_00210">
    <property type="entry name" value="EPSP_synth"/>
    <property type="match status" value="1"/>
</dbReference>
<feature type="binding site" evidence="9">
    <location>
        <position position="100"/>
    </location>
    <ligand>
        <name>phosphoenolpyruvate</name>
        <dbReference type="ChEBI" id="CHEBI:58702"/>
    </ligand>
</feature>
<comment type="subunit">
    <text evidence="9">Monomer.</text>
</comment>
<accession>K8EKD6</accession>
<feature type="binding site" evidence="9">
    <location>
        <position position="128"/>
    </location>
    <ligand>
        <name>phosphoenolpyruvate</name>
        <dbReference type="ChEBI" id="CHEBI:58702"/>
    </ligand>
</feature>
<evidence type="ECO:0000259" key="10">
    <source>
        <dbReference type="Pfam" id="PF00275"/>
    </source>
</evidence>
<keyword evidence="6 9" id="KW-0808">Transferase</keyword>
<sequence>MKTRVSMELVINPVHKLQGTLAVPGDKSISHRAVMLGALAQGITEIDNFLMGEDCLATVQCFKALGVNIEGPVAGKLRIYGVGLHGLREPAEVLDAGNSGTTTRLLMGILAGQPFCSVLTGDQSLRGRPMARVTAPLTEMGAVFLGRQRNNLLPMAVRGGRLQPLHYQSPVASAQVKSAILLAGLYAAGETSVTEPSRSRDHTERMLQAFGAAVKVTGNTVTLQGLPRLTGQQITVPGDISSAAFLLVAAAIRPGSRVRLTGVGINPTRDGLLQVLKQMGANAEIINERQQGGEPVADIIITGSKLQGTRIAGSLIPRLIDEIPVLAVAAAYAEGLTEIRDAAELKVKESNRIATVAGELRKFGADIEELPDGLLIRGGRPLTGTTCESYGDHRIAMAMAVAGLGARGQTVIRGAQCIPVSFPGFSDALKLLSVQ</sequence>
<dbReference type="PANTHER" id="PTHR21090:SF5">
    <property type="entry name" value="PENTAFUNCTIONAL AROM POLYPEPTIDE"/>
    <property type="match status" value="1"/>
</dbReference>
<dbReference type="NCBIfam" id="TIGR01356">
    <property type="entry name" value="aroA"/>
    <property type="match status" value="1"/>
</dbReference>
<proteinExistence type="inferred from homology"/>
<keyword evidence="12" id="KW-1185">Reference proteome</keyword>
<dbReference type="InterPro" id="IPR001986">
    <property type="entry name" value="Enolpyruvate_Tfrase_dom"/>
</dbReference>
<keyword evidence="5 9" id="KW-0028">Amino-acid biosynthesis</keyword>
<evidence type="ECO:0000256" key="6">
    <source>
        <dbReference type="ARBA" id="ARBA00022679"/>
    </source>
</evidence>
<dbReference type="Gene3D" id="3.65.10.10">
    <property type="entry name" value="Enolpyruvate transferase domain"/>
    <property type="match status" value="2"/>
</dbReference>
<dbReference type="eggNOG" id="COG0128">
    <property type="taxonomic scope" value="Bacteria"/>
</dbReference>
<dbReference type="Pfam" id="PF00275">
    <property type="entry name" value="EPSP_synthase"/>
    <property type="match status" value="1"/>
</dbReference>
<feature type="binding site" evidence="9">
    <location>
        <position position="27"/>
    </location>
    <ligand>
        <name>phosphoenolpyruvate</name>
        <dbReference type="ChEBI" id="CHEBI:58702"/>
    </ligand>
</feature>
<name>K8EKD6_9FIRM</name>
<evidence type="ECO:0000313" key="12">
    <source>
        <dbReference type="Proteomes" id="UP000009315"/>
    </source>
</evidence>
<feature type="active site" description="Proton acceptor" evidence="9">
    <location>
        <position position="321"/>
    </location>
</feature>
<dbReference type="PIRSF" id="PIRSF000505">
    <property type="entry name" value="EPSPS"/>
    <property type="match status" value="1"/>
</dbReference>
<evidence type="ECO:0000256" key="7">
    <source>
        <dbReference type="ARBA" id="ARBA00023141"/>
    </source>
</evidence>
<dbReference type="PROSITE" id="PS00885">
    <property type="entry name" value="EPSP_SYNTHASE_2"/>
    <property type="match status" value="1"/>
</dbReference>
<feature type="binding site" evidence="9">
    <location>
        <position position="348"/>
    </location>
    <ligand>
        <name>3-phosphoshikimate</name>
        <dbReference type="ChEBI" id="CHEBI:145989"/>
    </ligand>
</feature>
<dbReference type="UniPathway" id="UPA00053">
    <property type="reaction ID" value="UER00089"/>
</dbReference>
<feature type="binding site" evidence="9">
    <location>
        <position position="352"/>
    </location>
    <ligand>
        <name>phosphoenolpyruvate</name>
        <dbReference type="ChEBI" id="CHEBI:58702"/>
    </ligand>
</feature>
<dbReference type="InterPro" id="IPR006264">
    <property type="entry name" value="EPSP_synthase"/>
</dbReference>
<dbReference type="STRING" id="1121428.DESHY_60188"/>
<dbReference type="InterPro" id="IPR013792">
    <property type="entry name" value="RNA3'P_cycl/enolpyr_Trfase_a/b"/>
</dbReference>
<comment type="catalytic activity">
    <reaction evidence="8">
        <text>3-phosphoshikimate + phosphoenolpyruvate = 5-O-(1-carboxyvinyl)-3-phosphoshikimate + phosphate</text>
        <dbReference type="Rhea" id="RHEA:21256"/>
        <dbReference type="ChEBI" id="CHEBI:43474"/>
        <dbReference type="ChEBI" id="CHEBI:57701"/>
        <dbReference type="ChEBI" id="CHEBI:58702"/>
        <dbReference type="ChEBI" id="CHEBI:145989"/>
        <dbReference type="EC" id="2.5.1.19"/>
    </reaction>
    <physiologicalReaction direction="left-to-right" evidence="8">
        <dbReference type="Rhea" id="RHEA:21257"/>
    </physiologicalReaction>
</comment>
<comment type="subcellular location">
    <subcellularLocation>
        <location evidence="9">Cytoplasm</location>
    </subcellularLocation>
</comment>
<dbReference type="EC" id="2.5.1.19" evidence="9"/>
<dbReference type="PROSITE" id="PS00104">
    <property type="entry name" value="EPSP_SYNTHASE_1"/>
    <property type="match status" value="1"/>
</dbReference>
<evidence type="ECO:0000256" key="3">
    <source>
        <dbReference type="ARBA" id="ARBA00009948"/>
    </source>
</evidence>
<dbReference type="EMBL" id="CAOS01000013">
    <property type="protein sequence ID" value="CCO09016.1"/>
    <property type="molecule type" value="Genomic_DNA"/>
</dbReference>
<dbReference type="GO" id="GO:0003866">
    <property type="term" value="F:3-phosphoshikimate 1-carboxyvinyltransferase activity"/>
    <property type="evidence" value="ECO:0007669"/>
    <property type="project" value="UniProtKB-UniRule"/>
</dbReference>
<comment type="similarity">
    <text evidence="3 9">Belongs to the EPSP synthase family.</text>
</comment>
<feature type="binding site" evidence="9">
    <location>
        <position position="32"/>
    </location>
    <ligand>
        <name>3-phosphoshikimate</name>
        <dbReference type="ChEBI" id="CHEBI:145989"/>
    </ligand>
</feature>
<dbReference type="GO" id="GO:0005737">
    <property type="term" value="C:cytoplasm"/>
    <property type="evidence" value="ECO:0007669"/>
    <property type="project" value="UniProtKB-SubCell"/>
</dbReference>
<comment type="function">
    <text evidence="1 9">Catalyzes the transfer of the enolpyruvyl moiety of phosphoenolpyruvate (PEP) to the 5-hydroxyl of shikimate-3-phosphate (S3P) to produce enolpyruvyl shikimate-3-phosphate and inorganic phosphate.</text>
</comment>
<reference evidence="11 12" key="1">
    <citation type="journal article" date="2013" name="Genome Announc.">
        <title>Genome Sequence of the Sulfate-Reducing Bacterium Desulfotomaculum hydrothermale Lam5(T).</title>
        <authorList>
            <person name="Amin O."/>
            <person name="Fardeau M.L."/>
            <person name="Valette O."/>
            <person name="Hirschler-Rea A."/>
            <person name="Barbe V."/>
            <person name="Medigue C."/>
            <person name="Vacherie B."/>
            <person name="Ollivier B."/>
            <person name="Bertin P.N."/>
            <person name="Dolla A."/>
        </authorList>
    </citation>
    <scope>NUCLEOTIDE SEQUENCE [LARGE SCALE GENOMIC DNA]</scope>
    <source>
        <strain evidence="12">Lam5 / DSM 18033</strain>
    </source>
</reference>
<organism evidence="11 12">
    <name type="scientific">Desulforamulus hydrothermalis Lam5 = DSM 18033</name>
    <dbReference type="NCBI Taxonomy" id="1121428"/>
    <lineage>
        <taxon>Bacteria</taxon>
        <taxon>Bacillati</taxon>
        <taxon>Bacillota</taxon>
        <taxon>Clostridia</taxon>
        <taxon>Eubacteriales</taxon>
        <taxon>Peptococcaceae</taxon>
        <taxon>Desulforamulus</taxon>
    </lineage>
</organism>
<keyword evidence="7 9" id="KW-0057">Aromatic amino acid biosynthesis</keyword>
<protein>
    <recommendedName>
        <fullName evidence="9">3-phosphoshikimate 1-carboxyvinyltransferase</fullName>
        <ecNumber evidence="9">2.5.1.19</ecNumber>
    </recommendedName>
    <alternativeName>
        <fullName evidence="9">5-enolpyruvylshikimate-3-phosphate synthase</fullName>
        <shortName evidence="9">EPSP synthase</shortName>
        <shortName evidence="9">EPSPS</shortName>
    </alternativeName>
</protein>
<gene>
    <name evidence="9 11" type="primary">aroA</name>
    <name evidence="11" type="ORF">DESHY_60188</name>
</gene>
<keyword evidence="4 9" id="KW-0963">Cytoplasm</keyword>
<comment type="caution">
    <text evidence="11">The sequence shown here is derived from an EMBL/GenBank/DDBJ whole genome shotgun (WGS) entry which is preliminary data.</text>
</comment>
<feature type="domain" description="Enolpyruvate transferase" evidence="10">
    <location>
        <begin position="12"/>
        <end position="429"/>
    </location>
</feature>
<dbReference type="FunFam" id="3.65.10.10:FF:000005">
    <property type="entry name" value="3-phosphoshikimate 1-carboxyvinyltransferase"/>
    <property type="match status" value="1"/>
</dbReference>
<evidence type="ECO:0000256" key="9">
    <source>
        <dbReference type="HAMAP-Rule" id="MF_00210"/>
    </source>
</evidence>
<evidence type="ECO:0000256" key="4">
    <source>
        <dbReference type="ARBA" id="ARBA00022490"/>
    </source>
</evidence>
<evidence type="ECO:0000313" key="11">
    <source>
        <dbReference type="EMBL" id="CCO09016.1"/>
    </source>
</evidence>
<feature type="binding site" evidence="9">
    <location>
        <position position="173"/>
    </location>
    <ligand>
        <name>3-phosphoshikimate</name>
        <dbReference type="ChEBI" id="CHEBI:145989"/>
    </ligand>
</feature>
<comment type="pathway">
    <text evidence="2 9">Metabolic intermediate biosynthesis; chorismate biosynthesis; chorismate from D-erythrose 4-phosphate and phosphoenolpyruvate: step 6/7.</text>
</comment>
<dbReference type="PANTHER" id="PTHR21090">
    <property type="entry name" value="AROM/DEHYDROQUINATE SYNTHASE"/>
    <property type="match status" value="1"/>
</dbReference>
<dbReference type="AlphaFoldDB" id="K8EKD6"/>
<evidence type="ECO:0000256" key="5">
    <source>
        <dbReference type="ARBA" id="ARBA00022605"/>
    </source>
</evidence>
<dbReference type="InterPro" id="IPR036968">
    <property type="entry name" value="Enolpyruvate_Tfrase_sf"/>
</dbReference>
<feature type="binding site" evidence="9">
    <location>
        <position position="321"/>
    </location>
    <ligand>
        <name>3-phosphoshikimate</name>
        <dbReference type="ChEBI" id="CHEBI:145989"/>
    </ligand>
</feature>
<evidence type="ECO:0000256" key="8">
    <source>
        <dbReference type="ARBA" id="ARBA00044633"/>
    </source>
</evidence>
<feature type="binding site" evidence="9">
    <location>
        <position position="394"/>
    </location>
    <ligand>
        <name>phosphoenolpyruvate</name>
        <dbReference type="ChEBI" id="CHEBI:58702"/>
    </ligand>
</feature>
<dbReference type="GO" id="GO:0008652">
    <property type="term" value="P:amino acid biosynthetic process"/>
    <property type="evidence" value="ECO:0007669"/>
    <property type="project" value="UniProtKB-KW"/>
</dbReference>
<evidence type="ECO:0000256" key="1">
    <source>
        <dbReference type="ARBA" id="ARBA00002174"/>
    </source>
</evidence>
<evidence type="ECO:0000256" key="2">
    <source>
        <dbReference type="ARBA" id="ARBA00004811"/>
    </source>
</evidence>
<dbReference type="GO" id="GO:0009073">
    <property type="term" value="P:aromatic amino acid family biosynthetic process"/>
    <property type="evidence" value="ECO:0007669"/>
    <property type="project" value="UniProtKB-KW"/>
</dbReference>
<feature type="binding site" evidence="9">
    <location>
        <position position="175"/>
    </location>
    <ligand>
        <name>phosphoenolpyruvate</name>
        <dbReference type="ChEBI" id="CHEBI:58702"/>
    </ligand>
</feature>
<dbReference type="SUPFAM" id="SSF55205">
    <property type="entry name" value="EPT/RTPC-like"/>
    <property type="match status" value="1"/>
</dbReference>
<feature type="binding site" evidence="9">
    <location>
        <position position="27"/>
    </location>
    <ligand>
        <name>3-phosphoshikimate</name>
        <dbReference type="ChEBI" id="CHEBI:145989"/>
    </ligand>
</feature>
<dbReference type="CDD" id="cd01556">
    <property type="entry name" value="EPSP_synthase"/>
    <property type="match status" value="1"/>
</dbReference>